<dbReference type="PaxDb" id="411902-CLOBOL_01502"/>
<dbReference type="Pfam" id="PF10589">
    <property type="entry name" value="NADH_4Fe-4S"/>
    <property type="match status" value="1"/>
</dbReference>
<dbReference type="SUPFAM" id="SSF140490">
    <property type="entry name" value="Nqo1C-terminal domain-like"/>
    <property type="match status" value="1"/>
</dbReference>
<dbReference type="PANTHER" id="PTHR43578:SF3">
    <property type="entry name" value="NADH-QUINONE OXIDOREDUCTASE SUBUNIT F"/>
    <property type="match status" value="1"/>
</dbReference>
<dbReference type="InterPro" id="IPR037225">
    <property type="entry name" value="Nuo51_FMN-bd_sf"/>
</dbReference>
<dbReference type="Gene3D" id="3.10.20.600">
    <property type="match status" value="1"/>
</dbReference>
<keyword evidence="2" id="KW-0004">4Fe-4S</keyword>
<dbReference type="EMBL" id="ABCC02000017">
    <property type="protein sequence ID" value="EDP18148.1"/>
    <property type="molecule type" value="Genomic_DNA"/>
</dbReference>
<dbReference type="PANTHER" id="PTHR43578">
    <property type="entry name" value="NADH-QUINONE OXIDOREDUCTASE SUBUNIT F"/>
    <property type="match status" value="1"/>
</dbReference>
<keyword evidence="3" id="KW-0479">Metal-binding</keyword>
<dbReference type="GO" id="GO:0051539">
    <property type="term" value="F:4 iron, 4 sulfur cluster binding"/>
    <property type="evidence" value="ECO:0007669"/>
    <property type="project" value="UniProtKB-KW"/>
</dbReference>
<dbReference type="eggNOG" id="COG1894">
    <property type="taxonomic scope" value="Bacteria"/>
</dbReference>
<evidence type="ECO:0000256" key="1">
    <source>
        <dbReference type="ARBA" id="ARBA00007523"/>
    </source>
</evidence>
<organism evidence="7 8">
    <name type="scientific">Enterocloster bolteae (strain ATCC BAA-613 / DSM 15670 / CCUG 46953 / JCM 12243 / WAL 16351)</name>
    <name type="common">Clostridium bolteae</name>
    <dbReference type="NCBI Taxonomy" id="411902"/>
    <lineage>
        <taxon>Bacteria</taxon>
        <taxon>Bacillati</taxon>
        <taxon>Bacillota</taxon>
        <taxon>Clostridia</taxon>
        <taxon>Lachnospirales</taxon>
        <taxon>Lachnospiraceae</taxon>
        <taxon>Enterocloster</taxon>
    </lineage>
</organism>
<dbReference type="InterPro" id="IPR037207">
    <property type="entry name" value="Nuop51_4Fe4S-bd_sf"/>
</dbReference>
<dbReference type="HOGENOM" id="CLU_014881_0_1_9"/>
<feature type="domain" description="NADH-ubiquinone oxidoreductase 51kDa subunit iron-sulphur binding" evidence="6">
    <location>
        <begin position="337"/>
        <end position="382"/>
    </location>
</feature>
<protein>
    <recommendedName>
        <fullName evidence="6">NADH-ubiquinone oxidoreductase 51kDa subunit iron-sulphur binding domain-containing protein</fullName>
    </recommendedName>
</protein>
<evidence type="ECO:0000313" key="8">
    <source>
        <dbReference type="Proteomes" id="UP000005396"/>
    </source>
</evidence>
<dbReference type="FunFam" id="1.20.1440.230:FF:000001">
    <property type="entry name" value="Mitochondrial NADH dehydrogenase flavoprotein 1"/>
    <property type="match status" value="1"/>
</dbReference>
<reference evidence="7 8" key="1">
    <citation type="submission" date="2007-08" db="EMBL/GenBank/DDBJ databases">
        <authorList>
            <person name="Fulton L."/>
            <person name="Clifton S."/>
            <person name="Fulton B."/>
            <person name="Xu J."/>
            <person name="Minx P."/>
            <person name="Pepin K.H."/>
            <person name="Johnson M."/>
            <person name="Thiruvilangam P."/>
            <person name="Bhonagiri V."/>
            <person name="Nash W.E."/>
            <person name="Mardis E.R."/>
            <person name="Wilson R.K."/>
        </authorList>
    </citation>
    <scope>NUCLEOTIDE SEQUENCE [LARGE SCALE GENOMIC DNA]</scope>
    <source>
        <strain evidence="8">ATCC BAA-613 / DSM 15670 / CCUG 46953 / JCM 12243 / WAL 16351</strain>
    </source>
</reference>
<dbReference type="InterPro" id="IPR001949">
    <property type="entry name" value="NADH-UbQ_OxRdtase_51kDa_CS"/>
</dbReference>
<evidence type="ECO:0000313" key="7">
    <source>
        <dbReference type="EMBL" id="EDP18148.1"/>
    </source>
</evidence>
<reference evidence="7 8" key="2">
    <citation type="submission" date="2007-09" db="EMBL/GenBank/DDBJ databases">
        <title>Draft genome sequence of Clostridium bolteae (ATCC BAA-613).</title>
        <authorList>
            <person name="Sudarsanam P."/>
            <person name="Ley R."/>
            <person name="Guruge J."/>
            <person name="Turnbaugh P.J."/>
            <person name="Mahowald M."/>
            <person name="Liep D."/>
            <person name="Gordon J."/>
        </authorList>
    </citation>
    <scope>NUCLEOTIDE SEQUENCE [LARGE SCALE GENOMIC DNA]</scope>
    <source>
        <strain evidence="8">ATCC BAA-613 / DSM 15670 / CCUG 46953 / JCM 12243 / WAL 16351</strain>
    </source>
</reference>
<gene>
    <name evidence="7" type="ORF">CLOBOL_01502</name>
</gene>
<accession>A8RL44</accession>
<dbReference type="Proteomes" id="UP000005396">
    <property type="component" value="Unassembled WGS sequence"/>
</dbReference>
<dbReference type="FunFam" id="3.40.50.11540:FF:000001">
    <property type="entry name" value="NADH dehydrogenase [ubiquinone] flavoprotein 1, mitochondrial"/>
    <property type="match status" value="1"/>
</dbReference>
<dbReference type="GO" id="GO:0008137">
    <property type="term" value="F:NADH dehydrogenase (ubiquinone) activity"/>
    <property type="evidence" value="ECO:0007669"/>
    <property type="project" value="InterPro"/>
</dbReference>
<dbReference type="SUPFAM" id="SSF142019">
    <property type="entry name" value="Nqo1 FMN-binding domain-like"/>
    <property type="match status" value="1"/>
</dbReference>
<dbReference type="GO" id="GO:0010181">
    <property type="term" value="F:FMN binding"/>
    <property type="evidence" value="ECO:0007669"/>
    <property type="project" value="InterPro"/>
</dbReference>
<dbReference type="Gene3D" id="6.10.250.1450">
    <property type="match status" value="1"/>
</dbReference>
<dbReference type="PROSITE" id="PS00645">
    <property type="entry name" value="COMPLEX1_51K_2"/>
    <property type="match status" value="1"/>
</dbReference>
<dbReference type="AlphaFoldDB" id="A8RL44"/>
<evidence type="ECO:0000256" key="3">
    <source>
        <dbReference type="ARBA" id="ARBA00022723"/>
    </source>
</evidence>
<dbReference type="GO" id="GO:0046872">
    <property type="term" value="F:metal ion binding"/>
    <property type="evidence" value="ECO:0007669"/>
    <property type="project" value="UniProtKB-KW"/>
</dbReference>
<comment type="similarity">
    <text evidence="1">Belongs to the complex I 51 kDa subunit family.</text>
</comment>
<evidence type="ECO:0000256" key="4">
    <source>
        <dbReference type="ARBA" id="ARBA00023004"/>
    </source>
</evidence>
<dbReference type="SUPFAM" id="SSF142984">
    <property type="entry name" value="Nqo1 middle domain-like"/>
    <property type="match status" value="1"/>
</dbReference>
<evidence type="ECO:0000256" key="5">
    <source>
        <dbReference type="ARBA" id="ARBA00023014"/>
    </source>
</evidence>
<dbReference type="InterPro" id="IPR019575">
    <property type="entry name" value="Nuop51_4Fe4S-bd"/>
</dbReference>
<dbReference type="InterPro" id="IPR011538">
    <property type="entry name" value="Nuo51_FMN-bd"/>
</dbReference>
<evidence type="ECO:0000259" key="6">
    <source>
        <dbReference type="SMART" id="SM00928"/>
    </source>
</evidence>
<proteinExistence type="inferred from homology"/>
<dbReference type="Gene3D" id="1.20.1440.230">
    <property type="entry name" value="NADH-ubiquinone oxidoreductase 51kDa subunit, iron-sulphur binding domain"/>
    <property type="match status" value="1"/>
</dbReference>
<keyword evidence="4" id="KW-0408">Iron</keyword>
<sequence>MGENTYMEIQESVLLRRVGRMDPVSVPEFEALGGFSGIRKALSMEKEEILEEISRSNLKGRGGAGYPAGRKWKSLYRIEGDTKYIVCNADEGEPGTFKDRVLLEETPLSVIEGMLIAGYVFGSKQGYIYIRGEYRRIQKIFETALENAEDAGYLGKDILGVPGFDYSITVVSGGGAYVCGENSAMLNSIEGKTGRPRIKPPHLAEVGLYGKPTLVNNVETLCCVPIILEEGSQKFLSYGTTESGGTKLVSISGHVKNRGVFEVGLGISLRQLIMDEKYGGGTSTGRKPGFFHMGGQSGPIGFPEQLDTPYTYETLAPKGLAVGSGAIVVLDDSVCIVEYIQKVFEFFVHESCGKCTPCRLGTTRILELLTDFVEGRAKDGDVERLEYMARQVSQLSACGLGQSVNVALMSALRHRRGDFEAHINGGACPAGACACHENGRNKACLTI</sequence>
<evidence type="ECO:0000256" key="2">
    <source>
        <dbReference type="ARBA" id="ARBA00022485"/>
    </source>
</evidence>
<dbReference type="Gene3D" id="3.40.50.11540">
    <property type="entry name" value="NADH-ubiquinone oxidoreductase 51kDa subunit"/>
    <property type="match status" value="1"/>
</dbReference>
<dbReference type="Pfam" id="PF01512">
    <property type="entry name" value="Complex1_51K"/>
    <property type="match status" value="1"/>
</dbReference>
<comment type="caution">
    <text evidence="7">The sequence shown here is derived from an EMBL/GenBank/DDBJ whole genome shotgun (WGS) entry which is preliminary data.</text>
</comment>
<name>A8RL44_ENTBW</name>
<keyword evidence="5" id="KW-0411">Iron-sulfur</keyword>
<dbReference type="SMART" id="SM00928">
    <property type="entry name" value="NADH_4Fe-4S"/>
    <property type="match status" value="1"/>
</dbReference>